<comment type="caution">
    <text evidence="1">The sequence shown here is derived from an EMBL/GenBank/DDBJ whole genome shotgun (WGS) entry which is preliminary data.</text>
</comment>
<evidence type="ECO:0000313" key="2">
    <source>
        <dbReference type="Proteomes" id="UP000295087"/>
    </source>
</evidence>
<gene>
    <name evidence="1" type="ORF">DFR75_101927</name>
</gene>
<dbReference type="Proteomes" id="UP000295087">
    <property type="component" value="Unassembled WGS sequence"/>
</dbReference>
<dbReference type="EMBL" id="SNXK01000001">
    <property type="protein sequence ID" value="TDP41822.1"/>
    <property type="molecule type" value="Genomic_DNA"/>
</dbReference>
<name>A0A4R6PTG5_NOCIG</name>
<dbReference type="AlphaFoldDB" id="A0A4R6PTG5"/>
<protein>
    <submittedName>
        <fullName evidence="1">Uncharacterized protein</fullName>
    </submittedName>
</protein>
<evidence type="ECO:0000313" key="1">
    <source>
        <dbReference type="EMBL" id="TDP41822.1"/>
    </source>
</evidence>
<keyword evidence="2" id="KW-1185">Reference proteome</keyword>
<proteinExistence type="predicted"/>
<organism evidence="1 2">
    <name type="scientific">Nocardia ignorata</name>
    <dbReference type="NCBI Taxonomy" id="145285"/>
    <lineage>
        <taxon>Bacteria</taxon>
        <taxon>Bacillati</taxon>
        <taxon>Actinomycetota</taxon>
        <taxon>Actinomycetes</taxon>
        <taxon>Mycobacteriales</taxon>
        <taxon>Nocardiaceae</taxon>
        <taxon>Nocardia</taxon>
    </lineage>
</organism>
<reference evidence="1 2" key="1">
    <citation type="submission" date="2019-03" db="EMBL/GenBank/DDBJ databases">
        <title>Genomic Encyclopedia of Type Strains, Phase IV (KMG-IV): sequencing the most valuable type-strain genomes for metagenomic binning, comparative biology and taxonomic classification.</title>
        <authorList>
            <person name="Goeker M."/>
        </authorList>
    </citation>
    <scope>NUCLEOTIDE SEQUENCE [LARGE SCALE GENOMIC DNA]</scope>
    <source>
        <strain evidence="1 2">DSM 44496</strain>
    </source>
</reference>
<sequence length="110" mass="11796">MLGADSEKTLKWEMVLLLGSPEAVAAARAWNKAVWELSLVARGAEISHEDYIHAFEAAGHKRNAFYECARNDLGVRIGELPVGDGLWLPQNVGFGVISNPNPVASPVNGG</sequence>
<accession>A0A4R6PTG5</accession>